<gene>
    <name evidence="7" type="ORF">RIMI_LOCUS871116</name>
</gene>
<comment type="subcellular location">
    <subcellularLocation>
        <location evidence="1">Cytoplasm</location>
        <location evidence="1">Cytoskeleton</location>
    </subcellularLocation>
</comment>
<dbReference type="PROSITE" id="PS50067">
    <property type="entry name" value="KINESIN_MOTOR_2"/>
    <property type="match status" value="1"/>
</dbReference>
<evidence type="ECO:0000256" key="3">
    <source>
        <dbReference type="ARBA" id="ARBA00022840"/>
    </source>
</evidence>
<keyword evidence="3 5" id="KW-0067">ATP-binding</keyword>
<keyword evidence="5" id="KW-0505">Motor protein</keyword>
<dbReference type="SMART" id="SM00129">
    <property type="entry name" value="KISc"/>
    <property type="match status" value="1"/>
</dbReference>
<dbReference type="InterPro" id="IPR027417">
    <property type="entry name" value="P-loop_NTPase"/>
</dbReference>
<evidence type="ECO:0000256" key="5">
    <source>
        <dbReference type="PROSITE-ProRule" id="PRU00283"/>
    </source>
</evidence>
<dbReference type="InterPro" id="IPR001752">
    <property type="entry name" value="Kinesin_motor_dom"/>
</dbReference>
<keyword evidence="2 5" id="KW-0547">Nucleotide-binding</keyword>
<name>A0ABN9KS80_9NEOB</name>
<evidence type="ECO:0000256" key="4">
    <source>
        <dbReference type="ARBA" id="ARBA00023212"/>
    </source>
</evidence>
<dbReference type="Gene3D" id="3.40.850.10">
    <property type="entry name" value="Kinesin motor domain"/>
    <property type="match status" value="1"/>
</dbReference>
<evidence type="ECO:0000313" key="8">
    <source>
        <dbReference type="Proteomes" id="UP001176940"/>
    </source>
</evidence>
<sequence length="203" mass="22624">MPALIRPQLAKEKIEGCHICTSVTPGEPQVFLGKDKAFTFDYVFDIDSRQDDIYMECTEKLIEGCFEGYNATVFAYGQTGAGKTYTMGTGFDVNITEEEHGIIPRAVKHLFRRIDERKRAALEQGLPAPDFKVNAQFLELYNEEVLDLFDTTRDIDAKNKKSNIKIHEDSTGGIYTVGVTTRNVASEAEVCVSPCVTGCFVLC</sequence>
<comment type="similarity">
    <text evidence="5">Belongs to the TRAFAC class myosin-kinesin ATPase superfamily. Kinesin family.</text>
</comment>
<dbReference type="InterPro" id="IPR036961">
    <property type="entry name" value="Kinesin_motor_dom_sf"/>
</dbReference>
<accession>A0ABN9KS80</accession>
<evidence type="ECO:0000259" key="6">
    <source>
        <dbReference type="PROSITE" id="PS50067"/>
    </source>
</evidence>
<feature type="domain" description="Kinesin motor" evidence="6">
    <location>
        <begin position="1"/>
        <end position="203"/>
    </location>
</feature>
<feature type="binding site" evidence="5">
    <location>
        <begin position="77"/>
        <end position="84"/>
    </location>
    <ligand>
        <name>ATP</name>
        <dbReference type="ChEBI" id="CHEBI:30616"/>
    </ligand>
</feature>
<evidence type="ECO:0000256" key="1">
    <source>
        <dbReference type="ARBA" id="ARBA00004245"/>
    </source>
</evidence>
<dbReference type="EMBL" id="CAUEEQ010001102">
    <property type="protein sequence ID" value="CAJ0918811.1"/>
    <property type="molecule type" value="Genomic_DNA"/>
</dbReference>
<protein>
    <recommendedName>
        <fullName evidence="6">Kinesin motor domain-containing protein</fullName>
    </recommendedName>
</protein>
<dbReference type="Proteomes" id="UP001176940">
    <property type="component" value="Unassembled WGS sequence"/>
</dbReference>
<keyword evidence="4" id="KW-0963">Cytoplasm</keyword>
<evidence type="ECO:0000313" key="7">
    <source>
        <dbReference type="EMBL" id="CAJ0918811.1"/>
    </source>
</evidence>
<dbReference type="InterPro" id="IPR027640">
    <property type="entry name" value="Kinesin-like_fam"/>
</dbReference>
<dbReference type="SUPFAM" id="SSF52540">
    <property type="entry name" value="P-loop containing nucleoside triphosphate hydrolases"/>
    <property type="match status" value="1"/>
</dbReference>
<dbReference type="Pfam" id="PF00225">
    <property type="entry name" value="Kinesin"/>
    <property type="match status" value="1"/>
</dbReference>
<evidence type="ECO:0000256" key="2">
    <source>
        <dbReference type="ARBA" id="ARBA00022741"/>
    </source>
</evidence>
<reference evidence="7" key="1">
    <citation type="submission" date="2023-07" db="EMBL/GenBank/DDBJ databases">
        <authorList>
            <person name="Stuckert A."/>
        </authorList>
    </citation>
    <scope>NUCLEOTIDE SEQUENCE</scope>
</reference>
<organism evidence="7 8">
    <name type="scientific">Ranitomeya imitator</name>
    <name type="common">mimic poison frog</name>
    <dbReference type="NCBI Taxonomy" id="111125"/>
    <lineage>
        <taxon>Eukaryota</taxon>
        <taxon>Metazoa</taxon>
        <taxon>Chordata</taxon>
        <taxon>Craniata</taxon>
        <taxon>Vertebrata</taxon>
        <taxon>Euteleostomi</taxon>
        <taxon>Amphibia</taxon>
        <taxon>Batrachia</taxon>
        <taxon>Anura</taxon>
        <taxon>Neobatrachia</taxon>
        <taxon>Hyloidea</taxon>
        <taxon>Dendrobatidae</taxon>
        <taxon>Dendrobatinae</taxon>
        <taxon>Ranitomeya</taxon>
    </lineage>
</organism>
<dbReference type="PANTHER" id="PTHR47969">
    <property type="entry name" value="CHROMOSOME-ASSOCIATED KINESIN KIF4A-RELATED"/>
    <property type="match status" value="1"/>
</dbReference>
<keyword evidence="8" id="KW-1185">Reference proteome</keyword>
<proteinExistence type="inferred from homology"/>
<comment type="caution">
    <text evidence="7">The sequence shown here is derived from an EMBL/GenBank/DDBJ whole genome shotgun (WGS) entry which is preliminary data.</text>
</comment>
<keyword evidence="4" id="KW-0206">Cytoskeleton</keyword>
<dbReference type="PANTHER" id="PTHR47969:SF31">
    <property type="entry name" value="KINESIN FAMILY MEMBER 21A"/>
    <property type="match status" value="1"/>
</dbReference>